<protein>
    <recommendedName>
        <fullName evidence="3">Prion-inhibition and propagation HeLo domain-containing protein</fullName>
    </recommendedName>
</protein>
<name>A0A1V6UAB4_9EURO</name>
<evidence type="ECO:0000313" key="1">
    <source>
        <dbReference type="EMBL" id="OQE35432.1"/>
    </source>
</evidence>
<reference evidence="2" key="1">
    <citation type="journal article" date="2017" name="Nat. Microbiol.">
        <title>Global analysis of biosynthetic gene clusters reveals vast potential of secondary metabolite production in Penicillium species.</title>
        <authorList>
            <person name="Nielsen J.C."/>
            <person name="Grijseels S."/>
            <person name="Prigent S."/>
            <person name="Ji B."/>
            <person name="Dainat J."/>
            <person name="Nielsen K.F."/>
            <person name="Frisvad J.C."/>
            <person name="Workman M."/>
            <person name="Nielsen J."/>
        </authorList>
    </citation>
    <scope>NUCLEOTIDE SEQUENCE [LARGE SCALE GENOMIC DNA]</scope>
    <source>
        <strain evidence="2">IBT 31321</strain>
    </source>
</reference>
<evidence type="ECO:0000313" key="2">
    <source>
        <dbReference type="Proteomes" id="UP000191500"/>
    </source>
</evidence>
<dbReference type="AlphaFoldDB" id="A0A1V6UAB4"/>
<accession>A0A1V6UAB4</accession>
<keyword evidence="2" id="KW-1185">Reference proteome</keyword>
<sequence length="110" mass="12395">MAAVSELLKSCYIQFNSLIASDGLAKHNIEVPLQAWKDELGRLRVWAANLNDQTEISSLDYHLRDASHIKDQILSLLERVKELLSDLTEVLEEDTDKNLDPYEGVEGLGD</sequence>
<dbReference type="STRING" id="36646.A0A1V6UAB4"/>
<dbReference type="Proteomes" id="UP000191500">
    <property type="component" value="Unassembled WGS sequence"/>
</dbReference>
<dbReference type="EMBL" id="MDDG01000013">
    <property type="protein sequence ID" value="OQE35432.1"/>
    <property type="molecule type" value="Genomic_DNA"/>
</dbReference>
<evidence type="ECO:0008006" key="3">
    <source>
        <dbReference type="Google" id="ProtNLM"/>
    </source>
</evidence>
<organism evidence="1 2">
    <name type="scientific">Penicillium coprophilum</name>
    <dbReference type="NCBI Taxonomy" id="36646"/>
    <lineage>
        <taxon>Eukaryota</taxon>
        <taxon>Fungi</taxon>
        <taxon>Dikarya</taxon>
        <taxon>Ascomycota</taxon>
        <taxon>Pezizomycotina</taxon>
        <taxon>Eurotiomycetes</taxon>
        <taxon>Eurotiomycetidae</taxon>
        <taxon>Eurotiales</taxon>
        <taxon>Aspergillaceae</taxon>
        <taxon>Penicillium</taxon>
    </lineage>
</organism>
<comment type="caution">
    <text evidence="1">The sequence shown here is derived from an EMBL/GenBank/DDBJ whole genome shotgun (WGS) entry which is preliminary data.</text>
</comment>
<gene>
    <name evidence="1" type="ORF">PENCOP_c013G07937</name>
</gene>
<proteinExistence type="predicted"/>